<reference evidence="1" key="1">
    <citation type="journal article" date="2023" name="Insect Mol. Biol.">
        <title>Genome sequencing provides insights into the evolution of gene families encoding plant cell wall-degrading enzymes in longhorned beetles.</title>
        <authorList>
            <person name="Shin N.R."/>
            <person name="Okamura Y."/>
            <person name="Kirsch R."/>
            <person name="Pauchet Y."/>
        </authorList>
    </citation>
    <scope>NUCLEOTIDE SEQUENCE</scope>
    <source>
        <strain evidence="1">AMC_N1</strain>
    </source>
</reference>
<evidence type="ECO:0000313" key="2">
    <source>
        <dbReference type="Proteomes" id="UP001162162"/>
    </source>
</evidence>
<dbReference type="Proteomes" id="UP001162162">
    <property type="component" value="Unassembled WGS sequence"/>
</dbReference>
<dbReference type="EMBL" id="JAPWTK010000758">
    <property type="protein sequence ID" value="KAJ8936312.1"/>
    <property type="molecule type" value="Genomic_DNA"/>
</dbReference>
<feature type="non-terminal residue" evidence="1">
    <location>
        <position position="1"/>
    </location>
</feature>
<gene>
    <name evidence="1" type="ORF">NQ318_010350</name>
</gene>
<keyword evidence="2" id="KW-1185">Reference proteome</keyword>
<comment type="caution">
    <text evidence="1">The sequence shown here is derived from an EMBL/GenBank/DDBJ whole genome shotgun (WGS) entry which is preliminary data.</text>
</comment>
<evidence type="ECO:0008006" key="3">
    <source>
        <dbReference type="Google" id="ProtNLM"/>
    </source>
</evidence>
<name>A0AAV8XBB6_9CUCU</name>
<accession>A0AAV8XBB6</accession>
<sequence>LLTLQLGHAFEGDRVDDGGIAAALRVHRIEHDAVAGAGVETVGGEDGRRPNLKDYKIVSDESINNPNFCRLLKGFTINLEQIAPVVKEKSSGIVPTMRCGTGLSGPESVPPSNWIRFWGSDVEGTQRGEAPTAPDSPTPLFSMRRWRALRLGGPSGLIDHN</sequence>
<dbReference type="AlphaFoldDB" id="A0AAV8XBB6"/>
<organism evidence="1 2">
    <name type="scientific">Aromia moschata</name>
    <dbReference type="NCBI Taxonomy" id="1265417"/>
    <lineage>
        <taxon>Eukaryota</taxon>
        <taxon>Metazoa</taxon>
        <taxon>Ecdysozoa</taxon>
        <taxon>Arthropoda</taxon>
        <taxon>Hexapoda</taxon>
        <taxon>Insecta</taxon>
        <taxon>Pterygota</taxon>
        <taxon>Neoptera</taxon>
        <taxon>Endopterygota</taxon>
        <taxon>Coleoptera</taxon>
        <taxon>Polyphaga</taxon>
        <taxon>Cucujiformia</taxon>
        <taxon>Chrysomeloidea</taxon>
        <taxon>Cerambycidae</taxon>
        <taxon>Cerambycinae</taxon>
        <taxon>Callichromatini</taxon>
        <taxon>Aromia</taxon>
    </lineage>
</organism>
<protein>
    <recommendedName>
        <fullName evidence="3">Peroxidase</fullName>
    </recommendedName>
</protein>
<evidence type="ECO:0000313" key="1">
    <source>
        <dbReference type="EMBL" id="KAJ8936312.1"/>
    </source>
</evidence>
<proteinExistence type="predicted"/>